<evidence type="ECO:0000313" key="2">
    <source>
        <dbReference type="Proteomes" id="UP001590950"/>
    </source>
</evidence>
<accession>A0ABR4AP23</accession>
<evidence type="ECO:0000313" key="1">
    <source>
        <dbReference type="EMBL" id="KAL2047289.1"/>
    </source>
</evidence>
<comment type="caution">
    <text evidence="1">The sequence shown here is derived from an EMBL/GenBank/DDBJ whole genome shotgun (WGS) entry which is preliminary data.</text>
</comment>
<organism evidence="1 2">
    <name type="scientific">Stereocaulon virgatum</name>
    <dbReference type="NCBI Taxonomy" id="373712"/>
    <lineage>
        <taxon>Eukaryota</taxon>
        <taxon>Fungi</taxon>
        <taxon>Dikarya</taxon>
        <taxon>Ascomycota</taxon>
        <taxon>Pezizomycotina</taxon>
        <taxon>Lecanoromycetes</taxon>
        <taxon>OSLEUM clade</taxon>
        <taxon>Lecanoromycetidae</taxon>
        <taxon>Lecanorales</taxon>
        <taxon>Lecanorineae</taxon>
        <taxon>Stereocaulaceae</taxon>
        <taxon>Stereocaulon</taxon>
    </lineage>
</organism>
<keyword evidence="2" id="KW-1185">Reference proteome</keyword>
<gene>
    <name evidence="1" type="ORF">N7G274_001309</name>
</gene>
<dbReference type="Proteomes" id="UP001590950">
    <property type="component" value="Unassembled WGS sequence"/>
</dbReference>
<name>A0ABR4AP23_9LECA</name>
<dbReference type="EMBL" id="JBEFKJ010000003">
    <property type="protein sequence ID" value="KAL2047289.1"/>
    <property type="molecule type" value="Genomic_DNA"/>
</dbReference>
<protein>
    <submittedName>
        <fullName evidence="1">Uncharacterized protein</fullName>
    </submittedName>
</protein>
<proteinExistence type="predicted"/>
<reference evidence="1 2" key="1">
    <citation type="submission" date="2024-09" db="EMBL/GenBank/DDBJ databases">
        <title>Rethinking Asexuality: The Enigmatic Case of Functional Sexual Genes in Lepraria (Stereocaulaceae).</title>
        <authorList>
            <person name="Doellman M."/>
            <person name="Sun Y."/>
            <person name="Barcenas-Pena A."/>
            <person name="Lumbsch H.T."/>
            <person name="Grewe F."/>
        </authorList>
    </citation>
    <scope>NUCLEOTIDE SEQUENCE [LARGE SCALE GENOMIC DNA]</scope>
    <source>
        <strain evidence="1 2">Mercado 3170</strain>
    </source>
</reference>
<sequence length="190" mass="21636">MVCALGDKKSWRYCYFTALPITAPISTKPTPHHPRPGLGFHPHPEKSAGRIAGQREPTFQPFLDHLPHYPINHPKRNNAFHRLSATQFPPPQNHQLILSHLFLNNNDACLDNFYLAIDTAPSTYPITNRAHLGFYLILIETTSPLHYISKEPQRPLKPIINGRFDLVRLSLPLFLLFLQLAQAIPVTEAR</sequence>